<evidence type="ECO:0000313" key="1">
    <source>
        <dbReference type="EMBL" id="GBP39035.1"/>
    </source>
</evidence>
<reference evidence="1 2" key="1">
    <citation type="journal article" date="2019" name="Commun. Biol.">
        <title>The bagworm genome reveals a unique fibroin gene that provides high tensile strength.</title>
        <authorList>
            <person name="Kono N."/>
            <person name="Nakamura H."/>
            <person name="Ohtoshi R."/>
            <person name="Tomita M."/>
            <person name="Numata K."/>
            <person name="Arakawa K."/>
        </authorList>
    </citation>
    <scope>NUCLEOTIDE SEQUENCE [LARGE SCALE GENOMIC DNA]</scope>
</reference>
<dbReference type="AlphaFoldDB" id="A0A4C1VMP4"/>
<proteinExistence type="predicted"/>
<sequence length="82" mass="9490">MSRLQKLRATDRTLHRTRHRLAIAFFVRRFDTRVRLLTAASAGLKSLVAETQLDSEKKLKSKRGRLLECIQGNLQVLDKFNP</sequence>
<evidence type="ECO:0000313" key="2">
    <source>
        <dbReference type="Proteomes" id="UP000299102"/>
    </source>
</evidence>
<comment type="caution">
    <text evidence="1">The sequence shown here is derived from an EMBL/GenBank/DDBJ whole genome shotgun (WGS) entry which is preliminary data.</text>
</comment>
<organism evidence="1 2">
    <name type="scientific">Eumeta variegata</name>
    <name type="common">Bagworm moth</name>
    <name type="synonym">Eumeta japonica</name>
    <dbReference type="NCBI Taxonomy" id="151549"/>
    <lineage>
        <taxon>Eukaryota</taxon>
        <taxon>Metazoa</taxon>
        <taxon>Ecdysozoa</taxon>
        <taxon>Arthropoda</taxon>
        <taxon>Hexapoda</taxon>
        <taxon>Insecta</taxon>
        <taxon>Pterygota</taxon>
        <taxon>Neoptera</taxon>
        <taxon>Endopterygota</taxon>
        <taxon>Lepidoptera</taxon>
        <taxon>Glossata</taxon>
        <taxon>Ditrysia</taxon>
        <taxon>Tineoidea</taxon>
        <taxon>Psychidae</taxon>
        <taxon>Oiketicinae</taxon>
        <taxon>Eumeta</taxon>
    </lineage>
</organism>
<dbReference type="EMBL" id="BGZK01000358">
    <property type="protein sequence ID" value="GBP39035.1"/>
    <property type="molecule type" value="Genomic_DNA"/>
</dbReference>
<gene>
    <name evidence="1" type="ORF">EVAR_89257_1</name>
</gene>
<name>A0A4C1VMP4_EUMVA</name>
<protein>
    <submittedName>
        <fullName evidence="1">Uncharacterized protein</fullName>
    </submittedName>
</protein>
<keyword evidence="2" id="KW-1185">Reference proteome</keyword>
<dbReference type="Proteomes" id="UP000299102">
    <property type="component" value="Unassembled WGS sequence"/>
</dbReference>
<accession>A0A4C1VMP4</accession>